<accession>A0A1J5T9R3</accession>
<dbReference type="Gene3D" id="2.60.40.790">
    <property type="match status" value="1"/>
</dbReference>
<dbReference type="InterPro" id="IPR008978">
    <property type="entry name" value="HSP20-like_chaperone"/>
</dbReference>
<protein>
    <submittedName>
        <fullName evidence="2">Spore protein SP21</fullName>
    </submittedName>
</protein>
<sequence length="171" mass="19040">MDTDVKGNVPVTTTGKDVAKSSWSALTPIQDMERAFDRLFSRRFPSLWHWNETPVVDTLFEFEGQRLPSLDVIDRDSEVVVRAEIPGINKKDLNVSLADNILTIKGQTSSETKEEKGDYYRHEISSSSFARSVSVPGSLDASKTVANLKDGILEVTLPKVESSKRRSIAIQ</sequence>
<feature type="domain" description="SHSP" evidence="1">
    <location>
        <begin position="61"/>
        <end position="171"/>
    </location>
</feature>
<proteinExistence type="predicted"/>
<dbReference type="InterPro" id="IPR031107">
    <property type="entry name" value="Small_HSP"/>
</dbReference>
<gene>
    <name evidence="2" type="primary">hspA_2</name>
    <name evidence="2" type="ORF">GALL_17950</name>
</gene>
<reference evidence="2" key="1">
    <citation type="submission" date="2016-10" db="EMBL/GenBank/DDBJ databases">
        <title>Sequence of Gallionella enrichment culture.</title>
        <authorList>
            <person name="Poehlein A."/>
            <person name="Muehling M."/>
            <person name="Daniel R."/>
        </authorList>
    </citation>
    <scope>NUCLEOTIDE SEQUENCE</scope>
</reference>
<dbReference type="Pfam" id="PF00011">
    <property type="entry name" value="HSP20"/>
    <property type="match status" value="1"/>
</dbReference>
<evidence type="ECO:0000313" key="2">
    <source>
        <dbReference type="EMBL" id="OIR17577.1"/>
    </source>
</evidence>
<comment type="caution">
    <text evidence="2">The sequence shown here is derived from an EMBL/GenBank/DDBJ whole genome shotgun (WGS) entry which is preliminary data.</text>
</comment>
<dbReference type="EMBL" id="MLJW01000004">
    <property type="protein sequence ID" value="OIR17577.1"/>
    <property type="molecule type" value="Genomic_DNA"/>
</dbReference>
<dbReference type="PROSITE" id="PS01031">
    <property type="entry name" value="SHSP"/>
    <property type="match status" value="1"/>
</dbReference>
<dbReference type="CDD" id="cd06464">
    <property type="entry name" value="ACD_sHsps-like"/>
    <property type="match status" value="1"/>
</dbReference>
<dbReference type="InterPro" id="IPR002068">
    <property type="entry name" value="A-crystallin/Hsp20_dom"/>
</dbReference>
<evidence type="ECO:0000259" key="1">
    <source>
        <dbReference type="PROSITE" id="PS01031"/>
    </source>
</evidence>
<dbReference type="AlphaFoldDB" id="A0A1J5T9R3"/>
<organism evidence="2">
    <name type="scientific">mine drainage metagenome</name>
    <dbReference type="NCBI Taxonomy" id="410659"/>
    <lineage>
        <taxon>unclassified sequences</taxon>
        <taxon>metagenomes</taxon>
        <taxon>ecological metagenomes</taxon>
    </lineage>
</organism>
<dbReference type="PANTHER" id="PTHR11527">
    <property type="entry name" value="HEAT-SHOCK PROTEIN 20 FAMILY MEMBER"/>
    <property type="match status" value="1"/>
</dbReference>
<dbReference type="SUPFAM" id="SSF49764">
    <property type="entry name" value="HSP20-like chaperones"/>
    <property type="match status" value="1"/>
</dbReference>
<name>A0A1J5T9R3_9ZZZZ</name>